<keyword evidence="3" id="KW-0274">FAD</keyword>
<dbReference type="RefSeq" id="WP_158281771.1">
    <property type="nucleotide sequence ID" value="NZ_QJKI01000008.1"/>
</dbReference>
<dbReference type="PANTHER" id="PTHR43004">
    <property type="entry name" value="TRK SYSTEM POTASSIUM UPTAKE PROTEIN"/>
    <property type="match status" value="1"/>
</dbReference>
<evidence type="ECO:0000313" key="6">
    <source>
        <dbReference type="Proteomes" id="UP000247555"/>
    </source>
</evidence>
<sequence>MNDPRPVSLASAEPVLIVGAGPTGLTLACALARHGVPHVLIDRKAHASHESKGLAVNIACQFLFTLLGTPMQPGPHGCRLERLNLLWQGRAFSAIDFRHLDFPIRSLISQPQPDTEQQLEAALTMLGGGQPRWQTELVGLASSDNGVWASLRGMDGETRREHFSCVVGCDGKHSLVREHLGATMDGHGYPMHFVLGDFELDWPGEPGQVYYHVHPQDFFILIPLHGRCWRVVVKYDGDVPAEQPLVDAMVREPVTRLLGRDIFRSASSWLSRAPFYGRVAGYLRQGRCFIAGDAAHLVSPIGGTGMNAGMQDAFNLAWKLSLCLRGQALAALLDSYEPERLEAVRANGDATDLATRLIARLNTDLTPLAPLLPKMGNRAVWRTQLPRQYSGLAQHYSQGMLVPKQNPLAGGFALPMLDVVAWLASHGQHPPSDALWLMVGAGADADLPGLSTLAQRYPTQLRVVYLGSPAAMPVASGVFAAPWPASVPVPVPFGQLQLWRPDGVIAFAGEHRQLDALSDWLADWLVPAQAPVGAG</sequence>
<dbReference type="Pfam" id="PF01494">
    <property type="entry name" value="FAD_binding_3"/>
    <property type="match status" value="1"/>
</dbReference>
<dbReference type="SUPFAM" id="SSF51905">
    <property type="entry name" value="FAD/NAD(P)-binding domain"/>
    <property type="match status" value="1"/>
</dbReference>
<dbReference type="InterPro" id="IPR050641">
    <property type="entry name" value="RIFMO-like"/>
</dbReference>
<dbReference type="PROSITE" id="PS51257">
    <property type="entry name" value="PROKAR_LIPOPROTEIN"/>
    <property type="match status" value="1"/>
</dbReference>
<dbReference type="PANTHER" id="PTHR43004:SF19">
    <property type="entry name" value="BINDING MONOOXYGENASE, PUTATIVE (JCVI)-RELATED"/>
    <property type="match status" value="1"/>
</dbReference>
<dbReference type="AlphaFoldDB" id="A0A318KNN5"/>
<dbReference type="Proteomes" id="UP000247555">
    <property type="component" value="Unassembled WGS sequence"/>
</dbReference>
<evidence type="ECO:0000259" key="4">
    <source>
        <dbReference type="Pfam" id="PF01494"/>
    </source>
</evidence>
<name>A0A318KNN5_9NEIS</name>
<accession>A0A318KNN5</accession>
<dbReference type="EMBL" id="QJKI01000008">
    <property type="protein sequence ID" value="PXX79240.1"/>
    <property type="molecule type" value="Genomic_DNA"/>
</dbReference>
<gene>
    <name evidence="5" type="ORF">DFR34_108136</name>
</gene>
<evidence type="ECO:0000313" key="5">
    <source>
        <dbReference type="EMBL" id="PXX79240.1"/>
    </source>
</evidence>
<evidence type="ECO:0000256" key="3">
    <source>
        <dbReference type="ARBA" id="ARBA00022827"/>
    </source>
</evidence>
<dbReference type="Gene3D" id="3.30.70.2450">
    <property type="match status" value="1"/>
</dbReference>
<feature type="domain" description="FAD-binding" evidence="4">
    <location>
        <begin position="14"/>
        <end position="347"/>
    </location>
</feature>
<organism evidence="5 6">
    <name type="scientific">Rivihabitans pingtungensis</name>
    <dbReference type="NCBI Taxonomy" id="1054498"/>
    <lineage>
        <taxon>Bacteria</taxon>
        <taxon>Pseudomonadati</taxon>
        <taxon>Pseudomonadota</taxon>
        <taxon>Betaproteobacteria</taxon>
        <taxon>Neisseriales</taxon>
        <taxon>Aquaspirillaceae</taxon>
        <taxon>Rivihabitans</taxon>
    </lineage>
</organism>
<reference evidence="5 6" key="1">
    <citation type="submission" date="2018-05" db="EMBL/GenBank/DDBJ databases">
        <title>Genomic Encyclopedia of Type Strains, Phase IV (KMG-IV): sequencing the most valuable type-strain genomes for metagenomic binning, comparative biology and taxonomic classification.</title>
        <authorList>
            <person name="Goeker M."/>
        </authorList>
    </citation>
    <scope>NUCLEOTIDE SEQUENCE [LARGE SCALE GENOMIC DNA]</scope>
    <source>
        <strain evidence="5 6">DSM 29661</strain>
    </source>
</reference>
<keyword evidence="6" id="KW-1185">Reference proteome</keyword>
<comment type="cofactor">
    <cofactor evidence="1">
        <name>FAD</name>
        <dbReference type="ChEBI" id="CHEBI:57692"/>
    </cofactor>
</comment>
<protein>
    <submittedName>
        <fullName evidence="5">2-polyprenyl-6-methoxyphenol hydroxylase-like FAD-dependent oxidoreductase</fullName>
    </submittedName>
</protein>
<comment type="caution">
    <text evidence="5">The sequence shown here is derived from an EMBL/GenBank/DDBJ whole genome shotgun (WGS) entry which is preliminary data.</text>
</comment>
<dbReference type="OrthoDB" id="3443359at2"/>
<dbReference type="InterPro" id="IPR036188">
    <property type="entry name" value="FAD/NAD-bd_sf"/>
</dbReference>
<dbReference type="GO" id="GO:0016709">
    <property type="term" value="F:oxidoreductase activity, acting on paired donors, with incorporation or reduction of molecular oxygen, NAD(P)H as one donor, and incorporation of one atom of oxygen"/>
    <property type="evidence" value="ECO:0007669"/>
    <property type="project" value="UniProtKB-ARBA"/>
</dbReference>
<evidence type="ECO:0000256" key="2">
    <source>
        <dbReference type="ARBA" id="ARBA00022630"/>
    </source>
</evidence>
<dbReference type="PRINTS" id="PR00420">
    <property type="entry name" value="RNGMNOXGNASE"/>
</dbReference>
<keyword evidence="2" id="KW-0285">Flavoprotein</keyword>
<proteinExistence type="predicted"/>
<dbReference type="Gene3D" id="3.50.50.60">
    <property type="entry name" value="FAD/NAD(P)-binding domain"/>
    <property type="match status" value="1"/>
</dbReference>
<dbReference type="InterPro" id="IPR002938">
    <property type="entry name" value="FAD-bd"/>
</dbReference>
<dbReference type="GO" id="GO:0071949">
    <property type="term" value="F:FAD binding"/>
    <property type="evidence" value="ECO:0007669"/>
    <property type="project" value="InterPro"/>
</dbReference>
<evidence type="ECO:0000256" key="1">
    <source>
        <dbReference type="ARBA" id="ARBA00001974"/>
    </source>
</evidence>